<evidence type="ECO:0000313" key="2">
    <source>
        <dbReference type="Proteomes" id="UP000282597"/>
    </source>
</evidence>
<dbReference type="KEGG" id="mcys:MCB1EB_1637"/>
<dbReference type="AlphaFoldDB" id="A0A2Z6EWN9"/>
<keyword evidence="2" id="KW-1185">Reference proteome</keyword>
<sequence length="103" mass="10986">MTQAPIVSVEIRRDAHTTTPTSVFKHELGILCSLYGKENVSVGNPLCEREIDLDNEYSRLVGKYGEKVVAGIFGVAESPALANVIQSNAQQKPVAKATASAKG</sequence>
<protein>
    <submittedName>
        <fullName evidence="1">Uncharacterized protein</fullName>
    </submittedName>
</protein>
<proteinExistence type="predicted"/>
<reference evidence="1 2" key="1">
    <citation type="journal article" date="2018" name="Microbes Environ.">
        <title>Comparative Genomic Insights into Endofungal Lifestyles of Two Bacterial Endosymbionts, Mycoavidus cysteinexigens and Burkholderia rhizoxinica.</title>
        <authorList>
            <person name="Sharmin D."/>
            <person name="Guo Y."/>
            <person name="Nishizawa T."/>
            <person name="Ohshima S."/>
            <person name="Sato Y."/>
            <person name="Takashima Y."/>
            <person name="Narisawa K."/>
            <person name="Ohta H."/>
        </authorList>
    </citation>
    <scope>NUCLEOTIDE SEQUENCE [LARGE SCALE GENOMIC DNA]</scope>
    <source>
        <strain evidence="1 2">B1-EB</strain>
    </source>
</reference>
<dbReference type="RefSeq" id="WP_052394047.1">
    <property type="nucleotide sequence ID" value="NZ_AP018150.1"/>
</dbReference>
<gene>
    <name evidence="1" type="ORF">MCB1EB_1637</name>
</gene>
<evidence type="ECO:0000313" key="1">
    <source>
        <dbReference type="EMBL" id="BBE09798.1"/>
    </source>
</evidence>
<name>A0A2Z6EWN9_9BURK</name>
<dbReference type="Proteomes" id="UP000282597">
    <property type="component" value="Chromosome"/>
</dbReference>
<dbReference type="EMBL" id="AP018150">
    <property type="protein sequence ID" value="BBE09798.1"/>
    <property type="molecule type" value="Genomic_DNA"/>
</dbReference>
<organism evidence="1 2">
    <name type="scientific">Mycoavidus cysteinexigens</name>
    <dbReference type="NCBI Taxonomy" id="1553431"/>
    <lineage>
        <taxon>Bacteria</taxon>
        <taxon>Pseudomonadati</taxon>
        <taxon>Pseudomonadota</taxon>
        <taxon>Betaproteobacteria</taxon>
        <taxon>Burkholderiales</taxon>
        <taxon>Burkholderiaceae</taxon>
        <taxon>Mycoavidus</taxon>
    </lineage>
</organism>
<accession>A0A2Z6EWN9</accession>